<accession>A0AAD5TVI2</accession>
<dbReference type="InterPro" id="IPR013922">
    <property type="entry name" value="Cyclin_PHO80-like"/>
</dbReference>
<dbReference type="GO" id="GO:0005634">
    <property type="term" value="C:nucleus"/>
    <property type="evidence" value="ECO:0007669"/>
    <property type="project" value="TreeGrafter"/>
</dbReference>
<dbReference type="CDD" id="cd20557">
    <property type="entry name" value="CYCLIN_ScPCL1-like"/>
    <property type="match status" value="1"/>
</dbReference>
<dbReference type="InterPro" id="IPR036915">
    <property type="entry name" value="Cyclin-like_sf"/>
</dbReference>
<dbReference type="Pfam" id="PF08613">
    <property type="entry name" value="Cyclin"/>
    <property type="match status" value="1"/>
</dbReference>
<dbReference type="PANTHER" id="PTHR15615:SF27">
    <property type="entry name" value="PHO85 CYCLIN CLG1"/>
    <property type="match status" value="1"/>
</dbReference>
<proteinExistence type="predicted"/>
<name>A0AAD5TVI2_9FUNG</name>
<protein>
    <recommendedName>
        <fullName evidence="3">Cyclin</fullName>
    </recommendedName>
</protein>
<comment type="caution">
    <text evidence="1">The sequence shown here is derived from an EMBL/GenBank/DDBJ whole genome shotgun (WGS) entry which is preliminary data.</text>
</comment>
<dbReference type="Gene3D" id="1.10.472.10">
    <property type="entry name" value="Cyclin-like"/>
    <property type="match status" value="1"/>
</dbReference>
<dbReference type="GO" id="GO:0019901">
    <property type="term" value="F:protein kinase binding"/>
    <property type="evidence" value="ECO:0007669"/>
    <property type="project" value="InterPro"/>
</dbReference>
<dbReference type="PANTHER" id="PTHR15615">
    <property type="match status" value="1"/>
</dbReference>
<keyword evidence="2" id="KW-1185">Reference proteome</keyword>
<dbReference type="AlphaFoldDB" id="A0AAD5TVI2"/>
<dbReference type="GO" id="GO:0000307">
    <property type="term" value="C:cyclin-dependent protein kinase holoenzyme complex"/>
    <property type="evidence" value="ECO:0007669"/>
    <property type="project" value="TreeGrafter"/>
</dbReference>
<reference evidence="1" key="1">
    <citation type="submission" date="2020-05" db="EMBL/GenBank/DDBJ databases">
        <title>Phylogenomic resolution of chytrid fungi.</title>
        <authorList>
            <person name="Stajich J.E."/>
            <person name="Amses K."/>
            <person name="Simmons R."/>
            <person name="Seto K."/>
            <person name="Myers J."/>
            <person name="Bonds A."/>
            <person name="Quandt C.A."/>
            <person name="Barry K."/>
            <person name="Liu P."/>
            <person name="Grigoriev I."/>
            <person name="Longcore J.E."/>
            <person name="James T.Y."/>
        </authorList>
    </citation>
    <scope>NUCLEOTIDE SEQUENCE</scope>
    <source>
        <strain evidence="1">JEL0476</strain>
    </source>
</reference>
<dbReference type="EMBL" id="JADGJW010000996">
    <property type="protein sequence ID" value="KAJ3208411.1"/>
    <property type="molecule type" value="Genomic_DNA"/>
</dbReference>
<dbReference type="SUPFAM" id="SSF47954">
    <property type="entry name" value="Cyclin-like"/>
    <property type="match status" value="1"/>
</dbReference>
<organism evidence="1 2">
    <name type="scientific">Clydaea vesicula</name>
    <dbReference type="NCBI Taxonomy" id="447962"/>
    <lineage>
        <taxon>Eukaryota</taxon>
        <taxon>Fungi</taxon>
        <taxon>Fungi incertae sedis</taxon>
        <taxon>Chytridiomycota</taxon>
        <taxon>Chytridiomycota incertae sedis</taxon>
        <taxon>Chytridiomycetes</taxon>
        <taxon>Lobulomycetales</taxon>
        <taxon>Lobulomycetaceae</taxon>
        <taxon>Clydaea</taxon>
    </lineage>
</organism>
<dbReference type="GO" id="GO:0016538">
    <property type="term" value="F:cyclin-dependent protein serine/threonine kinase regulator activity"/>
    <property type="evidence" value="ECO:0007669"/>
    <property type="project" value="TreeGrafter"/>
</dbReference>
<evidence type="ECO:0000313" key="2">
    <source>
        <dbReference type="Proteomes" id="UP001211065"/>
    </source>
</evidence>
<evidence type="ECO:0000313" key="1">
    <source>
        <dbReference type="EMBL" id="KAJ3208411.1"/>
    </source>
</evidence>
<evidence type="ECO:0008006" key="3">
    <source>
        <dbReference type="Google" id="ProtNLM"/>
    </source>
</evidence>
<gene>
    <name evidence="1" type="ORF">HK099_008730</name>
</gene>
<sequence>MLFNQYPATFEFFQPTVTSTCTLQPSTIEFSLLATSMVQKLFKNHLSLNKGTGSTHFKVPFNIFVHKTLETIKFNWRIPYLALYYITQLKIKNPKIIMRIGMEYHLFIGALILAQKFLDDNRWTNSTWSRLTGLPLNEVNIMEREILQRLNYNLNVTTRVYDNWIVMINKVINSANTINKTAPKNLPKANTHITTVISHYQPTQRIENEVELLSRKRRNSYCQDSPTQLPQHIHLNKRLCLPTRPITPPTSPTSNAK</sequence>
<dbReference type="Proteomes" id="UP001211065">
    <property type="component" value="Unassembled WGS sequence"/>
</dbReference>